<dbReference type="FunFam" id="3.40.50.1820:FF:000165">
    <property type="entry name" value="Serine peptidase, putative"/>
    <property type="match status" value="1"/>
</dbReference>
<gene>
    <name evidence="11" type="ORF">PEBR_15335</name>
</gene>
<dbReference type="GO" id="GO:0008270">
    <property type="term" value="F:zinc ion binding"/>
    <property type="evidence" value="ECO:0007669"/>
    <property type="project" value="InterPro"/>
</dbReference>
<comment type="similarity">
    <text evidence="1">Belongs to the peptidase S28 family.</text>
</comment>
<accession>A0A1S9RSG5</accession>
<dbReference type="Pfam" id="PF05577">
    <property type="entry name" value="Peptidase_S28"/>
    <property type="match status" value="1"/>
</dbReference>
<dbReference type="GO" id="GO:0006508">
    <property type="term" value="P:proteolysis"/>
    <property type="evidence" value="ECO:0007669"/>
    <property type="project" value="UniProtKB-KW"/>
</dbReference>
<dbReference type="AlphaFoldDB" id="A0A1S9RSG5"/>
<feature type="domain" description="Zn(2)-C6 fungal-type" evidence="10">
    <location>
        <begin position="108"/>
        <end position="136"/>
    </location>
</feature>
<keyword evidence="6" id="KW-0238">DNA-binding</keyword>
<dbReference type="SUPFAM" id="SSF57701">
    <property type="entry name" value="Zn2/Cys6 DNA-binding domain"/>
    <property type="match status" value="1"/>
</dbReference>
<keyword evidence="2" id="KW-0645">Protease</keyword>
<dbReference type="GO" id="GO:0072330">
    <property type="term" value="P:monocarboxylic acid biosynthetic process"/>
    <property type="evidence" value="ECO:0007669"/>
    <property type="project" value="UniProtKB-ARBA"/>
</dbReference>
<protein>
    <recommendedName>
        <fullName evidence="10">Zn(2)-C6 fungal-type domain-containing protein</fullName>
    </recommendedName>
</protein>
<dbReference type="PROSITE" id="PS50048">
    <property type="entry name" value="ZN2_CY6_FUNGAL_2"/>
    <property type="match status" value="1"/>
</dbReference>
<dbReference type="GO" id="GO:0003677">
    <property type="term" value="F:DNA binding"/>
    <property type="evidence" value="ECO:0007669"/>
    <property type="project" value="UniProtKB-KW"/>
</dbReference>
<keyword evidence="9" id="KW-0539">Nucleus</keyword>
<evidence type="ECO:0000256" key="8">
    <source>
        <dbReference type="ARBA" id="ARBA00023180"/>
    </source>
</evidence>
<dbReference type="PANTHER" id="PTHR11010:SF23">
    <property type="entry name" value="SERINE PEPTIDASE"/>
    <property type="match status" value="1"/>
</dbReference>
<dbReference type="Gene3D" id="4.10.240.10">
    <property type="entry name" value="Zn(2)-C6 fungal-type DNA-binding domain"/>
    <property type="match status" value="1"/>
</dbReference>
<keyword evidence="5" id="KW-0805">Transcription regulation</keyword>
<keyword evidence="3" id="KW-0732">Signal</keyword>
<dbReference type="GO" id="GO:0008239">
    <property type="term" value="F:dipeptidyl-peptidase activity"/>
    <property type="evidence" value="ECO:0007669"/>
    <property type="project" value="TreeGrafter"/>
</dbReference>
<dbReference type="Pfam" id="PF00172">
    <property type="entry name" value="Zn_clus"/>
    <property type="match status" value="1"/>
</dbReference>
<dbReference type="Proteomes" id="UP000190744">
    <property type="component" value="Unassembled WGS sequence"/>
</dbReference>
<evidence type="ECO:0000256" key="1">
    <source>
        <dbReference type="ARBA" id="ARBA00011079"/>
    </source>
</evidence>
<name>A0A1S9RSG5_PENBI</name>
<keyword evidence="7" id="KW-0804">Transcription</keyword>
<dbReference type="InterPro" id="IPR001138">
    <property type="entry name" value="Zn2Cys6_DnaBD"/>
</dbReference>
<dbReference type="InterPro" id="IPR029058">
    <property type="entry name" value="AB_hydrolase_fold"/>
</dbReference>
<evidence type="ECO:0000256" key="3">
    <source>
        <dbReference type="ARBA" id="ARBA00022729"/>
    </source>
</evidence>
<sequence length="1108" mass="124507">MGGSLRRHCASPKYLHVYITAEFTNIFIHVLAYTIRPEEVDPRLYPRTLFDDLIKPDSPILRISSGSRRISPYDGMESCLPNFSQLRCLPSGALCAMERSSLKQANDACWTCRRRRWKCDRTLPSCCKCAAAEQHCLGYGKERPLRWTNSVASRGKLMGKTVPRQAPFFSIGRLLVDPGLQDLPTATRGYIAYFERECCHEFVLDVTDPNNSVKDLMRLIPSSPGFRHTIVSVAALHQANRQLTSSAHGHSTFMSVLNGVNLPEVSTQLLQVPAYYDALYHKQMTLAFLRDQCTRGQLRNPDEVFASILLSIWFELMESGKDRWKDHLHGLQKIMQTFNFPRGLAASIPQFSQCFDTNYAIFGIIGPTFVKTKLPYRPIFTTIPVIDVLKLSESQTWAGCPAELLFALSLINAASSNPEQTPDLVYHICSLLRKFSPIQWATSGSKADNVMPRYHFARIWRAAVEIYASQVFNAVEDFDINMQYPTSSLDSIISSIGSMDASNAHYRGLLWPTFVIGAEAQTPAEKSIIVESYGHSWTIWRCENVTNALRLLQKIWKLREMGDMPRQWIEYVYESGEAWMFLTSPGFTMYFPIRVALPSLFASVAYAAIAPKPVPPPSTAASTATSGQSTFQQLIDHKNPSLGTFSQRYWWNSGWWEGAGSPVVLFTPGEEAADQYTGYLTNKTITGLFAQEVKGAVVMLEHRYWGDSSPYLELTTENLQQLTLENSIADLTYFAKNVELPFDTNSSSNAQNAPWVFSGGSYSGALAAWTESTSPGTFWAYHASSAPVEAISDYWQYFTPVQEGMPANCSKDVSRVVNYIDKINKSGSEKQVQELKDLFGLGDIEHFDDFASALENGPWLWQSNSFYTGYSGFFQFCDYIENVENGTSKILGSDGVGLHKALQGYAKWFKEIYFPGSCANYGYWTDPSTTACFDTYNASSPIFTDISVNNTIDRQWQWFLCNEPLFYWQDGAPSGVPSIVSRTVNAEYWQRQCSLYFPEVNGYTFGSAKGKSETEVNSWTKGWELTDTTRLIWANGQYDPWRSASVSSSFRPGGPLESRESAPLNVIPGGFHCSDLILKNGAANEGVQKIIDAEVAQIKTWVEEYYKK</sequence>
<dbReference type="EMBL" id="LJBN01000122">
    <property type="protein sequence ID" value="OOQ87958.1"/>
    <property type="molecule type" value="Genomic_DNA"/>
</dbReference>
<evidence type="ECO:0000313" key="12">
    <source>
        <dbReference type="Proteomes" id="UP000190744"/>
    </source>
</evidence>
<evidence type="ECO:0000256" key="6">
    <source>
        <dbReference type="ARBA" id="ARBA00023125"/>
    </source>
</evidence>
<dbReference type="GO" id="GO:0017000">
    <property type="term" value="P:antibiotic biosynthetic process"/>
    <property type="evidence" value="ECO:0007669"/>
    <property type="project" value="UniProtKB-ARBA"/>
</dbReference>
<dbReference type="SMART" id="SM00066">
    <property type="entry name" value="GAL4"/>
    <property type="match status" value="1"/>
</dbReference>
<dbReference type="Pfam" id="PF11951">
    <property type="entry name" value="Fungal_trans_2"/>
    <property type="match status" value="1"/>
</dbReference>
<evidence type="ECO:0000256" key="7">
    <source>
        <dbReference type="ARBA" id="ARBA00023163"/>
    </source>
</evidence>
<dbReference type="InterPro" id="IPR008758">
    <property type="entry name" value="Peptidase_S28"/>
</dbReference>
<keyword evidence="8" id="KW-0325">Glycoprotein</keyword>
<dbReference type="InterPro" id="IPR021858">
    <property type="entry name" value="Fun_TF"/>
</dbReference>
<dbReference type="Gene3D" id="3.40.50.1820">
    <property type="entry name" value="alpha/beta hydrolase"/>
    <property type="match status" value="2"/>
</dbReference>
<organism evidence="11 12">
    <name type="scientific">Penicillium brasilianum</name>
    <dbReference type="NCBI Taxonomy" id="104259"/>
    <lineage>
        <taxon>Eukaryota</taxon>
        <taxon>Fungi</taxon>
        <taxon>Dikarya</taxon>
        <taxon>Ascomycota</taxon>
        <taxon>Pezizomycotina</taxon>
        <taxon>Eurotiomycetes</taxon>
        <taxon>Eurotiomycetidae</taxon>
        <taxon>Eurotiales</taxon>
        <taxon>Aspergillaceae</taxon>
        <taxon>Penicillium</taxon>
    </lineage>
</organism>
<evidence type="ECO:0000259" key="10">
    <source>
        <dbReference type="PROSITE" id="PS50048"/>
    </source>
</evidence>
<evidence type="ECO:0000256" key="2">
    <source>
        <dbReference type="ARBA" id="ARBA00022670"/>
    </source>
</evidence>
<proteinExistence type="inferred from homology"/>
<evidence type="ECO:0000256" key="9">
    <source>
        <dbReference type="ARBA" id="ARBA00023242"/>
    </source>
</evidence>
<dbReference type="GO" id="GO:0000981">
    <property type="term" value="F:DNA-binding transcription factor activity, RNA polymerase II-specific"/>
    <property type="evidence" value="ECO:0007669"/>
    <property type="project" value="InterPro"/>
</dbReference>
<dbReference type="PROSITE" id="PS00463">
    <property type="entry name" value="ZN2_CY6_FUNGAL_1"/>
    <property type="match status" value="1"/>
</dbReference>
<evidence type="ECO:0000256" key="4">
    <source>
        <dbReference type="ARBA" id="ARBA00022801"/>
    </source>
</evidence>
<dbReference type="PANTHER" id="PTHR11010">
    <property type="entry name" value="PROTEASE S28 PRO-X CARBOXYPEPTIDASE-RELATED"/>
    <property type="match status" value="1"/>
</dbReference>
<evidence type="ECO:0000313" key="11">
    <source>
        <dbReference type="EMBL" id="OOQ87958.1"/>
    </source>
</evidence>
<keyword evidence="4" id="KW-0378">Hydrolase</keyword>
<dbReference type="SUPFAM" id="SSF53474">
    <property type="entry name" value="alpha/beta-Hydrolases"/>
    <property type="match status" value="1"/>
</dbReference>
<dbReference type="FunFam" id="3.40.50.1820:FF:000196">
    <property type="entry name" value="Endoprotease endo-Pro"/>
    <property type="match status" value="1"/>
</dbReference>
<dbReference type="CDD" id="cd00067">
    <property type="entry name" value="GAL4"/>
    <property type="match status" value="1"/>
</dbReference>
<dbReference type="GO" id="GO:0070008">
    <property type="term" value="F:serine-type exopeptidase activity"/>
    <property type="evidence" value="ECO:0007669"/>
    <property type="project" value="InterPro"/>
</dbReference>
<reference evidence="12" key="1">
    <citation type="submission" date="2015-09" db="EMBL/GenBank/DDBJ databases">
        <authorList>
            <person name="Fill T.P."/>
            <person name="Baretta J.F."/>
            <person name="de Almeida L.G."/>
            <person name="Rocha M."/>
            <person name="de Souza D.H."/>
            <person name="Malavazi I."/>
            <person name="Cerdeira L.T."/>
            <person name="Hong H."/>
            <person name="Samborskyy M."/>
            <person name="de Vasconcelos A.T."/>
            <person name="Leadlay P."/>
            <person name="Rodrigues-Filho E."/>
        </authorList>
    </citation>
    <scope>NUCLEOTIDE SEQUENCE [LARGE SCALE GENOMIC DNA]</scope>
    <source>
        <strain evidence="12">LaBioMMi 136</strain>
    </source>
</reference>
<dbReference type="InterPro" id="IPR036864">
    <property type="entry name" value="Zn2-C6_fun-type_DNA-bd_sf"/>
</dbReference>
<comment type="caution">
    <text evidence="11">The sequence shown here is derived from an EMBL/GenBank/DDBJ whole genome shotgun (WGS) entry which is preliminary data.</text>
</comment>
<evidence type="ECO:0000256" key="5">
    <source>
        <dbReference type="ARBA" id="ARBA00023015"/>
    </source>
</evidence>